<comment type="caution">
    <text evidence="9">The sequence shown here is derived from an EMBL/GenBank/DDBJ whole genome shotgun (WGS) entry which is preliminary data.</text>
</comment>
<reference evidence="10" key="1">
    <citation type="journal article" date="2019" name="Int. J. Syst. Evol. Microbiol.">
        <title>The Global Catalogue of Microorganisms (GCM) 10K type strain sequencing project: providing services to taxonomists for standard genome sequencing and annotation.</title>
        <authorList>
            <consortium name="The Broad Institute Genomics Platform"/>
            <consortium name="The Broad Institute Genome Sequencing Center for Infectious Disease"/>
            <person name="Wu L."/>
            <person name="Ma J."/>
        </authorList>
    </citation>
    <scope>NUCLEOTIDE SEQUENCE [LARGE SCALE GENOMIC DNA]</scope>
    <source>
        <strain evidence="10">CGMCC 1.12707</strain>
    </source>
</reference>
<name>A0ABQ1T8K3_9FLAO</name>
<keyword evidence="10" id="KW-1185">Reference proteome</keyword>
<keyword evidence="3 6" id="KW-0732">Signal</keyword>
<evidence type="ECO:0000256" key="4">
    <source>
        <dbReference type="ARBA" id="ARBA00023136"/>
    </source>
</evidence>
<feature type="signal peptide" evidence="6">
    <location>
        <begin position="1"/>
        <end position="29"/>
    </location>
</feature>
<dbReference type="InterPro" id="IPR011990">
    <property type="entry name" value="TPR-like_helical_dom_sf"/>
</dbReference>
<evidence type="ECO:0000256" key="1">
    <source>
        <dbReference type="ARBA" id="ARBA00004442"/>
    </source>
</evidence>
<feature type="domain" description="SusD-like N-terminal" evidence="8">
    <location>
        <begin position="97"/>
        <end position="244"/>
    </location>
</feature>
<evidence type="ECO:0000256" key="2">
    <source>
        <dbReference type="ARBA" id="ARBA00006275"/>
    </source>
</evidence>
<dbReference type="CDD" id="cd08977">
    <property type="entry name" value="SusD"/>
    <property type="match status" value="1"/>
</dbReference>
<dbReference type="Proteomes" id="UP000650994">
    <property type="component" value="Unassembled WGS sequence"/>
</dbReference>
<evidence type="ECO:0000256" key="3">
    <source>
        <dbReference type="ARBA" id="ARBA00022729"/>
    </source>
</evidence>
<dbReference type="InterPro" id="IPR012944">
    <property type="entry name" value="SusD_RagB_dom"/>
</dbReference>
<proteinExistence type="inferred from homology"/>
<evidence type="ECO:0000256" key="5">
    <source>
        <dbReference type="ARBA" id="ARBA00023237"/>
    </source>
</evidence>
<feature type="chain" id="PRO_5047242296" evidence="6">
    <location>
        <begin position="30"/>
        <end position="487"/>
    </location>
</feature>
<protein>
    <submittedName>
        <fullName evidence="9">Membrane protein</fullName>
    </submittedName>
</protein>
<dbReference type="Pfam" id="PF14322">
    <property type="entry name" value="SusD-like_3"/>
    <property type="match status" value="1"/>
</dbReference>
<keyword evidence="4" id="KW-0472">Membrane</keyword>
<evidence type="ECO:0000259" key="8">
    <source>
        <dbReference type="Pfam" id="PF14322"/>
    </source>
</evidence>
<keyword evidence="5" id="KW-0998">Cell outer membrane</keyword>
<dbReference type="SUPFAM" id="SSF48452">
    <property type="entry name" value="TPR-like"/>
    <property type="match status" value="1"/>
</dbReference>
<dbReference type="Pfam" id="PF07980">
    <property type="entry name" value="SusD_RagB"/>
    <property type="match status" value="1"/>
</dbReference>
<comment type="similarity">
    <text evidence="2">Belongs to the SusD family.</text>
</comment>
<evidence type="ECO:0000259" key="7">
    <source>
        <dbReference type="Pfam" id="PF07980"/>
    </source>
</evidence>
<evidence type="ECO:0000313" key="10">
    <source>
        <dbReference type="Proteomes" id="UP000650994"/>
    </source>
</evidence>
<sequence>MLNYNNNKMKKYIILSIATLSLLTSTACMDDYLNEPSPSQQGSVTPEEAFSTKSNATGVIAGMLRQQRRPWNEYDRTDVGGLYSLLFARAVKGSDIQLNENWYGDDYRNEDREPTSNRSGFTWRFPYMMIGRSNYFIEGVEDSEGIVDTDKPALLAQARAIRGFYYFQLALEFNHAYKNNPQAIAPPVYTAVDLDGKPMGTLEELYKQIISDLEYAVENASTSRRDNSWVNKQVAAAMLANVYLSMENWSGAEEMAKLAYGGNVTEALNSISTYQPSGFNNAGDKEWLWSMSQQADQSNYYFMAPHAFFSPSGYGNAFVNTTFYDSFDENDRRKEAMSITNSNFEATDIRYLSSNKFVFSFGGSMPIYRTPEFILVAAEAAARQGNSLEAQQILNQFKTTRYTEYIDQNLTGTALIDEILLERRKEMYGENGIQWFDAKRLQQGIERSGNHSVKINLAPNDIRFIMKVPQVEIDNNKHIDASVNNNR</sequence>
<dbReference type="InterPro" id="IPR033985">
    <property type="entry name" value="SusD-like_N"/>
</dbReference>
<organism evidence="9 10">
    <name type="scientific">Chishuiella changwenlii</name>
    <dbReference type="NCBI Taxonomy" id="1434701"/>
    <lineage>
        <taxon>Bacteria</taxon>
        <taxon>Pseudomonadati</taxon>
        <taxon>Bacteroidota</taxon>
        <taxon>Flavobacteriia</taxon>
        <taxon>Flavobacteriales</taxon>
        <taxon>Weeksellaceae</taxon>
        <taxon>Chishuiella</taxon>
    </lineage>
</organism>
<evidence type="ECO:0000313" key="9">
    <source>
        <dbReference type="EMBL" id="GGE87148.1"/>
    </source>
</evidence>
<comment type="subcellular location">
    <subcellularLocation>
        <location evidence="1">Cell outer membrane</location>
    </subcellularLocation>
</comment>
<dbReference type="EMBL" id="BMFL01000001">
    <property type="protein sequence ID" value="GGE87148.1"/>
    <property type="molecule type" value="Genomic_DNA"/>
</dbReference>
<dbReference type="Gene3D" id="1.25.40.390">
    <property type="match status" value="1"/>
</dbReference>
<gene>
    <name evidence="9" type="ORF">GCM10010984_01160</name>
</gene>
<accession>A0ABQ1T8K3</accession>
<evidence type="ECO:0000256" key="6">
    <source>
        <dbReference type="SAM" id="SignalP"/>
    </source>
</evidence>
<feature type="domain" description="RagB/SusD" evidence="7">
    <location>
        <begin position="364"/>
        <end position="464"/>
    </location>
</feature>